<evidence type="ECO:0000313" key="15">
    <source>
        <dbReference type="Proteomes" id="UP000655225"/>
    </source>
</evidence>
<dbReference type="GO" id="GO:0006888">
    <property type="term" value="P:endoplasmic reticulum to Golgi vesicle-mediated transport"/>
    <property type="evidence" value="ECO:0007669"/>
    <property type="project" value="UniProtKB-UniRule"/>
</dbReference>
<gene>
    <name evidence="14" type="ORF">HHK36_023875</name>
</gene>
<keyword evidence="7 11" id="KW-0653">Protein transport</keyword>
<keyword evidence="15" id="KW-1185">Reference proteome</keyword>
<evidence type="ECO:0000256" key="4">
    <source>
        <dbReference type="ARBA" id="ARBA00022692"/>
    </source>
</evidence>
<keyword evidence="4 11" id="KW-0812">Transmembrane</keyword>
<dbReference type="InterPro" id="IPR008417">
    <property type="entry name" value="BAP29/BAP31"/>
</dbReference>
<proteinExistence type="inferred from homology"/>
<dbReference type="OMA" id="EACLMGY"/>
<keyword evidence="3 11" id="KW-0813">Transport</keyword>
<name>A0A834YM41_TETSI</name>
<dbReference type="EMBL" id="JABCRI010000017">
    <property type="protein sequence ID" value="KAF8391569.1"/>
    <property type="molecule type" value="Genomic_DNA"/>
</dbReference>
<keyword evidence="8 11" id="KW-1133">Transmembrane helix</keyword>
<keyword evidence="6 11" id="KW-0256">Endoplasmic reticulum</keyword>
<dbReference type="AlphaFoldDB" id="A0A834YM41"/>
<feature type="domain" description="BAP29/BAP31 transmembrane" evidence="13">
    <location>
        <begin position="3"/>
        <end position="122"/>
    </location>
</feature>
<feature type="transmembrane region" description="Helical" evidence="11">
    <location>
        <begin position="43"/>
        <end position="64"/>
    </location>
</feature>
<dbReference type="GO" id="GO:0070973">
    <property type="term" value="P:protein localization to endoplasmic reticulum exit site"/>
    <property type="evidence" value="ECO:0007669"/>
    <property type="project" value="UniProtKB-UniRule"/>
</dbReference>
<keyword evidence="5" id="KW-0053">Apoptosis</keyword>
<comment type="caution">
    <text evidence="14">The sequence shown here is derived from an EMBL/GenBank/DDBJ whole genome shotgun (WGS) entry which is preliminary data.</text>
</comment>
<evidence type="ECO:0000256" key="12">
    <source>
        <dbReference type="SAM" id="Coils"/>
    </source>
</evidence>
<dbReference type="Gene3D" id="1.20.5.110">
    <property type="match status" value="1"/>
</dbReference>
<dbReference type="GO" id="GO:0005789">
    <property type="term" value="C:endoplasmic reticulum membrane"/>
    <property type="evidence" value="ECO:0007669"/>
    <property type="project" value="UniProtKB-SubCell"/>
</dbReference>
<evidence type="ECO:0000256" key="3">
    <source>
        <dbReference type="ARBA" id="ARBA00022448"/>
    </source>
</evidence>
<evidence type="ECO:0000256" key="6">
    <source>
        <dbReference type="ARBA" id="ARBA00022824"/>
    </source>
</evidence>
<evidence type="ECO:0000256" key="5">
    <source>
        <dbReference type="ARBA" id="ARBA00022703"/>
    </source>
</evidence>
<accession>A0A834YM41</accession>
<comment type="caution">
    <text evidence="11">Lacks conserved residue(s) required for the propagation of feature annotation.</text>
</comment>
<evidence type="ECO:0000256" key="8">
    <source>
        <dbReference type="ARBA" id="ARBA00022989"/>
    </source>
</evidence>
<evidence type="ECO:0000256" key="9">
    <source>
        <dbReference type="ARBA" id="ARBA00023054"/>
    </source>
</evidence>
<dbReference type="Proteomes" id="UP000655225">
    <property type="component" value="Unassembled WGS sequence"/>
</dbReference>
<dbReference type="PANTHER" id="PTHR12701">
    <property type="entry name" value="BCR-ASSOCIATED PROTEIN, BAP"/>
    <property type="match status" value="1"/>
</dbReference>
<evidence type="ECO:0000256" key="10">
    <source>
        <dbReference type="ARBA" id="ARBA00023136"/>
    </source>
</evidence>
<evidence type="ECO:0000256" key="1">
    <source>
        <dbReference type="ARBA" id="ARBA00004477"/>
    </source>
</evidence>
<dbReference type="OrthoDB" id="435607at2759"/>
<feature type="transmembrane region" description="Helical" evidence="11">
    <location>
        <begin position="6"/>
        <end position="22"/>
    </location>
</feature>
<feature type="coiled-coil region" evidence="12">
    <location>
        <begin position="107"/>
        <end position="204"/>
    </location>
</feature>
<protein>
    <recommendedName>
        <fullName evidence="11">Endoplasmic reticulum transmembrane protein</fullName>
    </recommendedName>
</protein>
<comment type="function">
    <text evidence="11">May play a role in anterograde transport of membrane proteins from the endoplasmic reticulum to the Golgi.</text>
</comment>
<evidence type="ECO:0000256" key="11">
    <source>
        <dbReference type="RuleBase" id="RU367026"/>
    </source>
</evidence>
<comment type="similarity">
    <text evidence="2 11">Belongs to the BCAP29/BCAP31 family.</text>
</comment>
<dbReference type="Pfam" id="PF05529">
    <property type="entry name" value="Bap31"/>
    <property type="match status" value="1"/>
</dbReference>
<comment type="subcellular location">
    <subcellularLocation>
        <location evidence="1 11">Endoplasmic reticulum membrane</location>
        <topology evidence="1 11">Multi-pass membrane protein</topology>
    </subcellularLocation>
</comment>
<dbReference type="GO" id="GO:0006886">
    <property type="term" value="P:intracellular protein transport"/>
    <property type="evidence" value="ECO:0007669"/>
    <property type="project" value="UniProtKB-UniRule"/>
</dbReference>
<evidence type="ECO:0000313" key="14">
    <source>
        <dbReference type="EMBL" id="KAF8391569.1"/>
    </source>
</evidence>
<dbReference type="FunFam" id="1.20.5.110:FF:000011">
    <property type="entry name" value="B-cell receptor-associated protein 29"/>
    <property type="match status" value="1"/>
</dbReference>
<keyword evidence="9 12" id="KW-0175">Coiled coil</keyword>
<dbReference type="InterPro" id="IPR040463">
    <property type="entry name" value="BAP29/BAP31_N"/>
</dbReference>
<evidence type="ECO:0000256" key="2">
    <source>
        <dbReference type="ARBA" id="ARBA00007956"/>
    </source>
</evidence>
<reference evidence="14 15" key="1">
    <citation type="submission" date="2020-04" db="EMBL/GenBank/DDBJ databases">
        <title>Plant Genome Project.</title>
        <authorList>
            <person name="Zhang R.-G."/>
        </authorList>
    </citation>
    <scope>NUCLEOTIDE SEQUENCE [LARGE SCALE GENOMIC DNA]</scope>
    <source>
        <strain evidence="14">YNK0</strain>
        <tissue evidence="14">Leaf</tissue>
    </source>
</reference>
<keyword evidence="11" id="KW-0931">ER-Golgi transport</keyword>
<dbReference type="PANTHER" id="PTHR12701:SF18">
    <property type="entry name" value="ENDOPLASMIC RETICULUM TRANSMEMBRANE PROTEIN"/>
    <property type="match status" value="1"/>
</dbReference>
<organism evidence="14 15">
    <name type="scientific">Tetracentron sinense</name>
    <name type="common">Spur-leaf</name>
    <dbReference type="NCBI Taxonomy" id="13715"/>
    <lineage>
        <taxon>Eukaryota</taxon>
        <taxon>Viridiplantae</taxon>
        <taxon>Streptophyta</taxon>
        <taxon>Embryophyta</taxon>
        <taxon>Tracheophyta</taxon>
        <taxon>Spermatophyta</taxon>
        <taxon>Magnoliopsida</taxon>
        <taxon>Trochodendrales</taxon>
        <taxon>Trochodendraceae</taxon>
        <taxon>Tetracentron</taxon>
    </lineage>
</organism>
<evidence type="ECO:0000259" key="13">
    <source>
        <dbReference type="Pfam" id="PF05529"/>
    </source>
</evidence>
<keyword evidence="10 11" id="KW-0472">Membrane</keyword>
<sequence length="221" mass="25145">MIQLLFMVIFTEMVLILILLFKTPLRKLEIMGLDRVKRGRGPVMAKTIAGTVFVVLTSSVYSMMKIQKRSNDAGGVNPTDQVLMSKHLLEASLMGFSLFLSLMIDRLHHYIRELRSLRKSMESVKKQNRGFEEGKNGGSEEFKALEEEMATLRTKAKQLESECKKKTKEAKAAEDNTLALKKQSEGFLLEYDRLLEDNQNLRNQLHSIDRGLPHADGKKST</sequence>
<evidence type="ECO:0000256" key="7">
    <source>
        <dbReference type="ARBA" id="ARBA00022927"/>
    </source>
</evidence>